<dbReference type="PROSITE" id="PS50802">
    <property type="entry name" value="OTU"/>
    <property type="match status" value="1"/>
</dbReference>
<reference evidence="3" key="1">
    <citation type="submission" date="2022-11" db="UniProtKB">
        <authorList>
            <consortium name="WormBaseParasite"/>
        </authorList>
    </citation>
    <scope>IDENTIFICATION</scope>
</reference>
<dbReference type="SUPFAM" id="SSF54001">
    <property type="entry name" value="Cysteine proteinases"/>
    <property type="match status" value="1"/>
</dbReference>
<dbReference type="InterPro" id="IPR003323">
    <property type="entry name" value="OTU_dom"/>
</dbReference>
<sequence>MPPPNDTNQNDLFLPPDLQQLQHYLILLDLPPELAYNSPLLTSLAIEPQGRSPVTIDTRGDGNCGHRSFSKLLTGVEDYHWHIRLKIYEYIAANARRIFGIKSANLGEQACSRLVQLNQIAPQPVGQNLYAGNDDLWALAEMLECNIYTYVPEAHPAYPALNPYFKNNKKIKGAPTLFLLYINSNHFEPIVQFM</sequence>
<dbReference type="InterPro" id="IPR038765">
    <property type="entry name" value="Papain-like_cys_pep_sf"/>
</dbReference>
<dbReference type="Proteomes" id="UP000887578">
    <property type="component" value="Unplaced"/>
</dbReference>
<accession>A0A914QC94</accession>
<organism evidence="2 3">
    <name type="scientific">Panagrolaimus davidi</name>
    <dbReference type="NCBI Taxonomy" id="227884"/>
    <lineage>
        <taxon>Eukaryota</taxon>
        <taxon>Metazoa</taxon>
        <taxon>Ecdysozoa</taxon>
        <taxon>Nematoda</taxon>
        <taxon>Chromadorea</taxon>
        <taxon>Rhabditida</taxon>
        <taxon>Tylenchina</taxon>
        <taxon>Panagrolaimomorpha</taxon>
        <taxon>Panagrolaimoidea</taxon>
        <taxon>Panagrolaimidae</taxon>
        <taxon>Panagrolaimus</taxon>
    </lineage>
</organism>
<feature type="domain" description="OTU" evidence="1">
    <location>
        <begin position="53"/>
        <end position="193"/>
    </location>
</feature>
<evidence type="ECO:0000313" key="3">
    <source>
        <dbReference type="WBParaSite" id="PDA_v2.g29314.t1"/>
    </source>
</evidence>
<name>A0A914QC94_9BILA</name>
<evidence type="ECO:0000313" key="2">
    <source>
        <dbReference type="Proteomes" id="UP000887578"/>
    </source>
</evidence>
<keyword evidence="2" id="KW-1185">Reference proteome</keyword>
<dbReference type="WBParaSite" id="PDA_v2.g29314.t1">
    <property type="protein sequence ID" value="PDA_v2.g29314.t1"/>
    <property type="gene ID" value="PDA_v2.g29314"/>
</dbReference>
<protein>
    <submittedName>
        <fullName evidence="3">OTU domain-containing protein</fullName>
    </submittedName>
</protein>
<proteinExistence type="predicted"/>
<dbReference type="Gene3D" id="3.90.70.80">
    <property type="match status" value="1"/>
</dbReference>
<dbReference type="AlphaFoldDB" id="A0A914QC94"/>
<evidence type="ECO:0000259" key="1">
    <source>
        <dbReference type="PROSITE" id="PS50802"/>
    </source>
</evidence>